<dbReference type="SMART" id="SM00267">
    <property type="entry name" value="GGDEF"/>
    <property type="match status" value="1"/>
</dbReference>
<feature type="domain" description="PAC" evidence="3">
    <location>
        <begin position="214"/>
        <end position="264"/>
    </location>
</feature>
<name>A0A1Y5EPG1_COLPS</name>
<dbReference type="CDD" id="cd01949">
    <property type="entry name" value="GGDEF"/>
    <property type="match status" value="1"/>
</dbReference>
<dbReference type="PANTHER" id="PTHR46663:SF4">
    <property type="entry name" value="DIGUANYLATE CYCLASE DGCT-RELATED"/>
    <property type="match status" value="1"/>
</dbReference>
<evidence type="ECO:0000259" key="4">
    <source>
        <dbReference type="PROSITE" id="PS50887"/>
    </source>
</evidence>
<feature type="domain" description="GGDEF" evidence="4">
    <location>
        <begin position="296"/>
        <end position="428"/>
    </location>
</feature>
<dbReference type="FunFam" id="3.30.70.270:FF:000001">
    <property type="entry name" value="Diguanylate cyclase domain protein"/>
    <property type="match status" value="1"/>
</dbReference>
<dbReference type="InterPro" id="IPR035965">
    <property type="entry name" value="PAS-like_dom_sf"/>
</dbReference>
<sequence>MFFLSDHDTLISSIEAIGASFAVFEFDPQSVAFELVSCNSRYEDLMGYSSEKALGQSLTTIFPRYIHNPLKEAFIRCKTERIALETEIVLDYKGQERCWRSIVSPIVNSTIEKFRIIQTCVEITEKKILEKQLNISMKRFEAVVNNAYDGIITIDEQQNVKLFNEAAQSMFGYSEQEIIGEPLTKLLPEKYQAKHHGYVEGFKRSQVDSRPMQTRAAVQGLRKDGSEFAIEVTISKIRIADNVEFTAVIRDISEKNQLLEELILSSRRDPLTELYNRRYFTELLQSEITRSRRFKRGFSLLMLDIDHFKSINDRFGHACGDAALIAFSKTVTNSTREVDTRCRWGGEEFLVLLPEIPKETAMLVAEKIRKNVENLETIYEGDLIKLTVSIGLEYFSGDDIEISNMVNKVDQLLYKAKNTGRNKISTVI</sequence>
<dbReference type="Pfam" id="PF00989">
    <property type="entry name" value="PAS"/>
    <property type="match status" value="1"/>
</dbReference>
<evidence type="ECO:0000259" key="3">
    <source>
        <dbReference type="PROSITE" id="PS50113"/>
    </source>
</evidence>
<dbReference type="SMART" id="SM00091">
    <property type="entry name" value="PAS"/>
    <property type="match status" value="2"/>
</dbReference>
<dbReference type="SUPFAM" id="SSF55785">
    <property type="entry name" value="PYP-like sensor domain (PAS domain)"/>
    <property type="match status" value="2"/>
</dbReference>
<evidence type="ECO:0000313" key="6">
    <source>
        <dbReference type="Proteomes" id="UP000243053"/>
    </source>
</evidence>
<keyword evidence="5" id="KW-0808">Transferase</keyword>
<dbReference type="InterPro" id="IPR029787">
    <property type="entry name" value="Nucleotide_cyclase"/>
</dbReference>
<dbReference type="Proteomes" id="UP000243053">
    <property type="component" value="Unassembled WGS sequence"/>
</dbReference>
<evidence type="ECO:0000259" key="2">
    <source>
        <dbReference type="PROSITE" id="PS50112"/>
    </source>
</evidence>
<accession>A0A1Y5EPG1</accession>
<feature type="domain" description="PAS" evidence="2">
    <location>
        <begin position="136"/>
        <end position="189"/>
    </location>
</feature>
<dbReference type="PANTHER" id="PTHR46663">
    <property type="entry name" value="DIGUANYLATE CYCLASE DGCT-RELATED"/>
    <property type="match status" value="1"/>
</dbReference>
<dbReference type="NCBIfam" id="TIGR00229">
    <property type="entry name" value="sensory_box"/>
    <property type="match status" value="2"/>
</dbReference>
<dbReference type="Gene3D" id="3.30.450.20">
    <property type="entry name" value="PAS domain"/>
    <property type="match status" value="2"/>
</dbReference>
<dbReference type="CDD" id="cd00130">
    <property type="entry name" value="PAS"/>
    <property type="match status" value="2"/>
</dbReference>
<dbReference type="Gene3D" id="3.30.70.270">
    <property type="match status" value="1"/>
</dbReference>
<dbReference type="PROSITE" id="PS50887">
    <property type="entry name" value="GGDEF"/>
    <property type="match status" value="1"/>
</dbReference>
<dbReference type="InterPro" id="IPR013767">
    <property type="entry name" value="PAS_fold"/>
</dbReference>
<dbReference type="InterPro" id="IPR043128">
    <property type="entry name" value="Rev_trsase/Diguanyl_cyclase"/>
</dbReference>
<dbReference type="InterPro" id="IPR000160">
    <property type="entry name" value="GGDEF_dom"/>
</dbReference>
<dbReference type="PROSITE" id="PS50112">
    <property type="entry name" value="PAS"/>
    <property type="match status" value="2"/>
</dbReference>
<dbReference type="AlphaFoldDB" id="A0A1Y5EPG1"/>
<dbReference type="InterPro" id="IPR000700">
    <property type="entry name" value="PAS-assoc_C"/>
</dbReference>
<evidence type="ECO:0000256" key="1">
    <source>
        <dbReference type="ARBA" id="ARBA00001946"/>
    </source>
</evidence>
<dbReference type="GO" id="GO:0006355">
    <property type="term" value="P:regulation of DNA-templated transcription"/>
    <property type="evidence" value="ECO:0007669"/>
    <property type="project" value="InterPro"/>
</dbReference>
<comment type="cofactor">
    <cofactor evidence="1">
        <name>Mg(2+)</name>
        <dbReference type="ChEBI" id="CHEBI:18420"/>
    </cofactor>
</comment>
<dbReference type="NCBIfam" id="TIGR00254">
    <property type="entry name" value="GGDEF"/>
    <property type="match status" value="1"/>
</dbReference>
<keyword evidence="5" id="KW-0418">Kinase</keyword>
<organism evidence="5 6">
    <name type="scientific">Colwellia psychrerythraea</name>
    <name type="common">Vibrio psychroerythus</name>
    <dbReference type="NCBI Taxonomy" id="28229"/>
    <lineage>
        <taxon>Bacteria</taxon>
        <taxon>Pseudomonadati</taxon>
        <taxon>Pseudomonadota</taxon>
        <taxon>Gammaproteobacteria</taxon>
        <taxon>Alteromonadales</taxon>
        <taxon>Colwelliaceae</taxon>
        <taxon>Colwellia</taxon>
    </lineage>
</organism>
<dbReference type="SUPFAM" id="SSF55073">
    <property type="entry name" value="Nucleotide cyclase"/>
    <property type="match status" value="1"/>
</dbReference>
<dbReference type="GO" id="GO:0016301">
    <property type="term" value="F:kinase activity"/>
    <property type="evidence" value="ECO:0007669"/>
    <property type="project" value="UniProtKB-KW"/>
</dbReference>
<dbReference type="InterPro" id="IPR052163">
    <property type="entry name" value="DGC-Regulatory_Protein"/>
</dbReference>
<proteinExistence type="predicted"/>
<gene>
    <name evidence="5" type="ORF">A9Q75_02100</name>
</gene>
<dbReference type="EMBL" id="MAAF01000013">
    <property type="protein sequence ID" value="OUR84568.1"/>
    <property type="molecule type" value="Genomic_DNA"/>
</dbReference>
<dbReference type="InterPro" id="IPR000014">
    <property type="entry name" value="PAS"/>
</dbReference>
<reference evidence="6" key="1">
    <citation type="journal article" date="2017" name="Proc. Natl. Acad. Sci. U.S.A.">
        <title>Simulation of Deepwater Horizon oil plume reveals substrate specialization within a complex community of hydrocarbon degraders.</title>
        <authorList>
            <person name="Hu P."/>
            <person name="Dubinsky E.A."/>
            <person name="Probst A.J."/>
            <person name="Wang J."/>
            <person name="Sieber C.M.K."/>
            <person name="Tom L.M."/>
            <person name="Gardinali P."/>
            <person name="Banfield J.F."/>
            <person name="Atlas R.M."/>
            <person name="Andersen G.L."/>
        </authorList>
    </citation>
    <scope>NUCLEOTIDE SEQUENCE [LARGE SCALE GENOMIC DNA]</scope>
</reference>
<dbReference type="PROSITE" id="PS50113">
    <property type="entry name" value="PAC"/>
    <property type="match status" value="1"/>
</dbReference>
<protein>
    <submittedName>
        <fullName evidence="5">Histidine kinase</fullName>
    </submittedName>
</protein>
<dbReference type="Pfam" id="PF00990">
    <property type="entry name" value="GGDEF"/>
    <property type="match status" value="1"/>
</dbReference>
<comment type="caution">
    <text evidence="5">The sequence shown here is derived from an EMBL/GenBank/DDBJ whole genome shotgun (WGS) entry which is preliminary data.</text>
</comment>
<dbReference type="Pfam" id="PF13426">
    <property type="entry name" value="PAS_9"/>
    <property type="match status" value="1"/>
</dbReference>
<evidence type="ECO:0000313" key="5">
    <source>
        <dbReference type="EMBL" id="OUR84568.1"/>
    </source>
</evidence>
<feature type="domain" description="PAS" evidence="2">
    <location>
        <begin position="6"/>
        <end position="67"/>
    </location>
</feature>